<evidence type="ECO:0000256" key="2">
    <source>
        <dbReference type="ARBA" id="ARBA00006576"/>
    </source>
</evidence>
<dbReference type="InterPro" id="IPR016473">
    <property type="entry name" value="dCMP_deaminase"/>
</dbReference>
<reference evidence="7" key="1">
    <citation type="submission" date="2020-03" db="EMBL/GenBank/DDBJ databases">
        <title>The deep terrestrial virosphere.</title>
        <authorList>
            <person name="Holmfeldt K."/>
            <person name="Nilsson E."/>
            <person name="Simone D."/>
            <person name="Lopez-Fernandez M."/>
            <person name="Wu X."/>
            <person name="de Brujin I."/>
            <person name="Lundin D."/>
            <person name="Andersson A."/>
            <person name="Bertilsson S."/>
            <person name="Dopson M."/>
        </authorList>
    </citation>
    <scope>NUCLEOTIDE SEQUENCE</scope>
    <source>
        <strain evidence="8">MM415A01719</strain>
        <strain evidence="7">MM415B00659</strain>
    </source>
</reference>
<evidence type="ECO:0000259" key="6">
    <source>
        <dbReference type="PROSITE" id="PS51747"/>
    </source>
</evidence>
<dbReference type="InterPro" id="IPR015517">
    <property type="entry name" value="dCMP_deaminase-rel"/>
</dbReference>
<evidence type="ECO:0000256" key="4">
    <source>
        <dbReference type="ARBA" id="ARBA00022801"/>
    </source>
</evidence>
<dbReference type="PIRSF" id="PIRSF006019">
    <property type="entry name" value="dCMP_deaminase"/>
    <property type="match status" value="1"/>
</dbReference>
<protein>
    <submittedName>
        <fullName evidence="7">Putative CMP/dCMP deaminase zinc-binding</fullName>
    </submittedName>
</protein>
<dbReference type="EMBL" id="MT141489">
    <property type="protein sequence ID" value="QJA63070.1"/>
    <property type="molecule type" value="Genomic_DNA"/>
</dbReference>
<evidence type="ECO:0000313" key="7">
    <source>
        <dbReference type="EMBL" id="QJA63070.1"/>
    </source>
</evidence>
<dbReference type="InterPro" id="IPR035105">
    <property type="entry name" value="Deoxycytidylate_deaminase_dom"/>
</dbReference>
<comment type="cofactor">
    <cofactor evidence="1">
        <name>Zn(2+)</name>
        <dbReference type="ChEBI" id="CHEBI:29105"/>
    </cofactor>
</comment>
<dbReference type="CDD" id="cd01286">
    <property type="entry name" value="deoxycytidylate_deaminase"/>
    <property type="match status" value="1"/>
</dbReference>
<dbReference type="EMBL" id="MT142181">
    <property type="protein sequence ID" value="QJA75719.1"/>
    <property type="molecule type" value="Genomic_DNA"/>
</dbReference>
<accession>A0A6M3IZU5</accession>
<dbReference type="PROSITE" id="PS51747">
    <property type="entry name" value="CYT_DCMP_DEAMINASES_2"/>
    <property type="match status" value="1"/>
</dbReference>
<dbReference type="InterPro" id="IPR002125">
    <property type="entry name" value="CMP_dCMP_dom"/>
</dbReference>
<feature type="domain" description="CMP/dCMP-type deaminase" evidence="6">
    <location>
        <begin position="5"/>
        <end position="145"/>
    </location>
</feature>
<dbReference type="GO" id="GO:0005737">
    <property type="term" value="C:cytoplasm"/>
    <property type="evidence" value="ECO:0007669"/>
    <property type="project" value="TreeGrafter"/>
</dbReference>
<dbReference type="InterPro" id="IPR016192">
    <property type="entry name" value="APOBEC/CMP_deaminase_Zn-bd"/>
</dbReference>
<gene>
    <name evidence="8" type="ORF">MM415A01719_0005</name>
    <name evidence="7" type="ORF">MM415B00659_0024</name>
</gene>
<proteinExistence type="inferred from homology"/>
<dbReference type="GO" id="GO:0004132">
    <property type="term" value="F:dCMP deaminase activity"/>
    <property type="evidence" value="ECO:0007669"/>
    <property type="project" value="InterPro"/>
</dbReference>
<dbReference type="GO" id="GO:0008270">
    <property type="term" value="F:zinc ion binding"/>
    <property type="evidence" value="ECO:0007669"/>
    <property type="project" value="InterPro"/>
</dbReference>
<sequence length="160" mass="17657">MERESWDNYFLRIAVGVGTRSTCNRGRQGAIIVKDRIIITTGYAGSAPGFPHCDDVGHLMETVTDQDGSISEHCIRTLHAEENAILQAAEIGVAIKGSMLYCTSIPCFRCAMKIIRVKIKKVIALGGYQKPERTKKLFMEAGIALHVIDETPGDYTNEIK</sequence>
<dbReference type="GO" id="GO:0006220">
    <property type="term" value="P:pyrimidine nucleotide metabolic process"/>
    <property type="evidence" value="ECO:0007669"/>
    <property type="project" value="InterPro"/>
</dbReference>
<dbReference type="PROSITE" id="PS00903">
    <property type="entry name" value="CYT_DCMP_DEAMINASES_1"/>
    <property type="match status" value="1"/>
</dbReference>
<dbReference type="Pfam" id="PF00383">
    <property type="entry name" value="dCMP_cyt_deam_1"/>
    <property type="match status" value="1"/>
</dbReference>
<dbReference type="PANTHER" id="PTHR11086">
    <property type="entry name" value="DEOXYCYTIDYLATE DEAMINASE-RELATED"/>
    <property type="match status" value="1"/>
</dbReference>
<organism evidence="7">
    <name type="scientific">viral metagenome</name>
    <dbReference type="NCBI Taxonomy" id="1070528"/>
    <lineage>
        <taxon>unclassified sequences</taxon>
        <taxon>metagenomes</taxon>
        <taxon>organismal metagenomes</taxon>
    </lineage>
</organism>
<evidence type="ECO:0000256" key="5">
    <source>
        <dbReference type="ARBA" id="ARBA00022833"/>
    </source>
</evidence>
<comment type="similarity">
    <text evidence="2">Belongs to the cytidine and deoxycytidylate deaminase family.</text>
</comment>
<evidence type="ECO:0000256" key="1">
    <source>
        <dbReference type="ARBA" id="ARBA00001947"/>
    </source>
</evidence>
<keyword evidence="4" id="KW-0378">Hydrolase</keyword>
<name>A0A6M3IZU5_9ZZZZ</name>
<dbReference type="InterPro" id="IPR016193">
    <property type="entry name" value="Cytidine_deaminase-like"/>
</dbReference>
<dbReference type="AlphaFoldDB" id="A0A6M3IZU5"/>
<dbReference type="Gene3D" id="3.40.140.10">
    <property type="entry name" value="Cytidine Deaminase, domain 2"/>
    <property type="match status" value="1"/>
</dbReference>
<dbReference type="PANTHER" id="PTHR11086:SF18">
    <property type="entry name" value="DEOXYCYTIDYLATE DEAMINASE"/>
    <property type="match status" value="1"/>
</dbReference>
<keyword evidence="5" id="KW-0862">Zinc</keyword>
<evidence type="ECO:0000256" key="3">
    <source>
        <dbReference type="ARBA" id="ARBA00022723"/>
    </source>
</evidence>
<evidence type="ECO:0000313" key="8">
    <source>
        <dbReference type="EMBL" id="QJA75719.1"/>
    </source>
</evidence>
<keyword evidence="3" id="KW-0479">Metal-binding</keyword>
<dbReference type="SUPFAM" id="SSF53927">
    <property type="entry name" value="Cytidine deaminase-like"/>
    <property type="match status" value="1"/>
</dbReference>